<keyword evidence="6" id="KW-1185">Reference proteome</keyword>
<keyword evidence="2 5" id="KW-0378">Hydrolase</keyword>
<feature type="domain" description="AB hydrolase-1" evidence="4">
    <location>
        <begin position="477"/>
        <end position="598"/>
    </location>
</feature>
<accession>A0A317XS76</accession>
<protein>
    <submittedName>
        <fullName evidence="5">Alpha/beta-hydrolase</fullName>
    </submittedName>
</protein>
<gene>
    <name evidence="5" type="ORF">BCV70DRAFT_199537</name>
</gene>
<dbReference type="Proteomes" id="UP000246740">
    <property type="component" value="Unassembled WGS sequence"/>
</dbReference>
<evidence type="ECO:0000313" key="5">
    <source>
        <dbReference type="EMBL" id="PWZ01176.1"/>
    </source>
</evidence>
<dbReference type="SUPFAM" id="SSF51735">
    <property type="entry name" value="NAD(P)-binding Rossmann-fold domains"/>
    <property type="match status" value="1"/>
</dbReference>
<feature type="region of interest" description="Disordered" evidence="3">
    <location>
        <begin position="302"/>
        <end position="343"/>
    </location>
</feature>
<evidence type="ECO:0000259" key="4">
    <source>
        <dbReference type="Pfam" id="PF00561"/>
    </source>
</evidence>
<organism evidence="5 6">
    <name type="scientific">Testicularia cyperi</name>
    <dbReference type="NCBI Taxonomy" id="1882483"/>
    <lineage>
        <taxon>Eukaryota</taxon>
        <taxon>Fungi</taxon>
        <taxon>Dikarya</taxon>
        <taxon>Basidiomycota</taxon>
        <taxon>Ustilaginomycotina</taxon>
        <taxon>Ustilaginomycetes</taxon>
        <taxon>Ustilaginales</taxon>
        <taxon>Anthracoideaceae</taxon>
        <taxon>Testicularia</taxon>
    </lineage>
</organism>
<dbReference type="InParanoid" id="A0A317XS76"/>
<dbReference type="InterPro" id="IPR000073">
    <property type="entry name" value="AB_hydrolase_1"/>
</dbReference>
<evidence type="ECO:0000256" key="3">
    <source>
        <dbReference type="SAM" id="MobiDB-lite"/>
    </source>
</evidence>
<sequence length="833" mass="92884">MVVHPVDVLLLGSGWTSSFLLPLLVRERISYAYTSRSTPTDDERRRGKIQFELTDPVTSESLKSLPPAKTILIVFPIKSLDQVHDLVELYEKQHGPTRWIQLGSTGIWGSGHHTSSSPFDRNNARAICEQRLLDLTRSPTSRSRSAVLNLAGLYGDQRQPVNFAARVGAQKDMLAVKGSVHFVHGRDVARAVLLLHQSKSSGWGQRWIVSDGKVYDWWQLFRFLKPRLPDHPDDSGEVAETWVRELMQENNIHALPRPLAHKQGQGLPRFLERSLDGMEFWDLFRTRPEADSAYKWADHNVRSKSAADDANGSSKEWSEKRSSINGSGGPRSGPTFRPVPFDPTIPQEHIQALIERLEHDIKRPMPIEAEFEGDYERFGLTHAKFLELKDAWIPFLRSGADNDSGQQSDQLVDTSEIGISTASSRRRGPDHDTWAAEQAHISSFSHYKVQIEDVDLHFIHERANPPPAPGLGIKIIPLLLLHGWPGSFHEFLNVIKPLAHPGTLAKVHFDVVVPSHPGYLFSSRPRNTARDARTGKVVGQHSGPNGDLLVADVARIMDKLMQGLGYRHYAVQAGDWGAAVLRRMAIKYPQRVKAVHLNFCPSIAPALTVPLLGRRFTPDWIATLPQRVPRDRYMEPSLGLLPGKLGKAGDWAWKAASLLSLGGIPSPPSSQERLRMQRGSEFVATGSAYAAMHATKPSTLGLVVSGSPLSSLAWIGEKMYAWTDRDPSISTILSSLTLYETTQTLPRSFYPYRNRDPRGPSAIASDPSNYISQPTGFSNFPLEIIPVPKSFVQATVNLQWYSAKSRGGHFAAMEEPRLFVEDVADCFAEIWPL</sequence>
<proteinExistence type="inferred from homology"/>
<dbReference type="GO" id="GO:0097176">
    <property type="term" value="P:epoxide metabolic process"/>
    <property type="evidence" value="ECO:0007669"/>
    <property type="project" value="TreeGrafter"/>
</dbReference>
<dbReference type="AlphaFoldDB" id="A0A317XS76"/>
<dbReference type="OrthoDB" id="7130006at2759"/>
<evidence type="ECO:0000313" key="6">
    <source>
        <dbReference type="Proteomes" id="UP000246740"/>
    </source>
</evidence>
<evidence type="ECO:0000256" key="1">
    <source>
        <dbReference type="ARBA" id="ARBA00010088"/>
    </source>
</evidence>
<dbReference type="SUPFAM" id="SSF53474">
    <property type="entry name" value="alpha/beta-Hydrolases"/>
    <property type="match status" value="1"/>
</dbReference>
<dbReference type="EMBL" id="KZ819191">
    <property type="protein sequence ID" value="PWZ01176.1"/>
    <property type="molecule type" value="Genomic_DNA"/>
</dbReference>
<dbReference type="InterPro" id="IPR036291">
    <property type="entry name" value="NAD(P)-bd_dom_sf"/>
</dbReference>
<dbReference type="GO" id="GO:0004301">
    <property type="term" value="F:epoxide hydrolase activity"/>
    <property type="evidence" value="ECO:0007669"/>
    <property type="project" value="TreeGrafter"/>
</dbReference>
<dbReference type="Pfam" id="PF00561">
    <property type="entry name" value="Abhydrolase_1"/>
    <property type="match status" value="1"/>
</dbReference>
<comment type="similarity">
    <text evidence="1">Belongs to the peptidase S33 family.</text>
</comment>
<dbReference type="PANTHER" id="PTHR21661:SF39">
    <property type="entry name" value="HYDROLASE, PUTATIVE (AFU_ORTHOLOGUE AFUA_3G08960)-RELATED"/>
    <property type="match status" value="1"/>
</dbReference>
<dbReference type="PANTHER" id="PTHR21661">
    <property type="entry name" value="EPOXIDE HYDROLASE 1-RELATED"/>
    <property type="match status" value="1"/>
</dbReference>
<reference evidence="5 6" key="1">
    <citation type="journal article" date="2018" name="Mol. Biol. Evol.">
        <title>Broad Genomic Sampling Reveals a Smut Pathogenic Ancestry of the Fungal Clade Ustilaginomycotina.</title>
        <authorList>
            <person name="Kijpornyongpan T."/>
            <person name="Mondo S.J."/>
            <person name="Barry K."/>
            <person name="Sandor L."/>
            <person name="Lee J."/>
            <person name="Lipzen A."/>
            <person name="Pangilinan J."/>
            <person name="LaButti K."/>
            <person name="Hainaut M."/>
            <person name="Henrissat B."/>
            <person name="Grigoriev I.V."/>
            <person name="Spatafora J.W."/>
            <person name="Aime M.C."/>
        </authorList>
    </citation>
    <scope>NUCLEOTIDE SEQUENCE [LARGE SCALE GENOMIC DNA]</scope>
    <source>
        <strain evidence="5 6">MCA 3645</strain>
    </source>
</reference>
<dbReference type="Gene3D" id="3.40.50.1820">
    <property type="entry name" value="alpha/beta hydrolase"/>
    <property type="match status" value="1"/>
</dbReference>
<dbReference type="InterPro" id="IPR029058">
    <property type="entry name" value="AB_hydrolase_fold"/>
</dbReference>
<evidence type="ECO:0000256" key="2">
    <source>
        <dbReference type="ARBA" id="ARBA00022801"/>
    </source>
</evidence>
<name>A0A317XS76_9BASI</name>
<dbReference type="STRING" id="1882483.A0A317XS76"/>
<dbReference type="Gene3D" id="3.40.50.720">
    <property type="entry name" value="NAD(P)-binding Rossmann-like Domain"/>
    <property type="match status" value="1"/>
</dbReference>